<reference evidence="1" key="1">
    <citation type="submission" date="2023-03" db="EMBL/GenBank/DDBJ databases">
        <title>Massive genome expansion in bonnet fungi (Mycena s.s.) driven by repeated elements and novel gene families across ecological guilds.</title>
        <authorList>
            <consortium name="Lawrence Berkeley National Laboratory"/>
            <person name="Harder C.B."/>
            <person name="Miyauchi S."/>
            <person name="Viragh M."/>
            <person name="Kuo A."/>
            <person name="Thoen E."/>
            <person name="Andreopoulos B."/>
            <person name="Lu D."/>
            <person name="Skrede I."/>
            <person name="Drula E."/>
            <person name="Henrissat B."/>
            <person name="Morin E."/>
            <person name="Kohler A."/>
            <person name="Barry K."/>
            <person name="LaButti K."/>
            <person name="Morin E."/>
            <person name="Salamov A."/>
            <person name="Lipzen A."/>
            <person name="Mereny Z."/>
            <person name="Hegedus B."/>
            <person name="Baldrian P."/>
            <person name="Stursova M."/>
            <person name="Weitz H."/>
            <person name="Taylor A."/>
            <person name="Grigoriev I.V."/>
            <person name="Nagy L.G."/>
            <person name="Martin F."/>
            <person name="Kauserud H."/>
        </authorList>
    </citation>
    <scope>NUCLEOTIDE SEQUENCE</scope>
    <source>
        <strain evidence="1">CBHHK200</strain>
    </source>
</reference>
<dbReference type="AlphaFoldDB" id="A0AAD6T3Q2"/>
<protein>
    <submittedName>
        <fullName evidence="1">Uncharacterized protein</fullName>
    </submittedName>
</protein>
<dbReference type="EMBL" id="JARJCM010000034">
    <property type="protein sequence ID" value="KAJ7037900.1"/>
    <property type="molecule type" value="Genomic_DNA"/>
</dbReference>
<comment type="caution">
    <text evidence="1">The sequence shown here is derived from an EMBL/GenBank/DDBJ whole genome shotgun (WGS) entry which is preliminary data.</text>
</comment>
<accession>A0AAD6T3Q2</accession>
<organism evidence="1 2">
    <name type="scientific">Mycena alexandri</name>
    <dbReference type="NCBI Taxonomy" id="1745969"/>
    <lineage>
        <taxon>Eukaryota</taxon>
        <taxon>Fungi</taxon>
        <taxon>Dikarya</taxon>
        <taxon>Basidiomycota</taxon>
        <taxon>Agaricomycotina</taxon>
        <taxon>Agaricomycetes</taxon>
        <taxon>Agaricomycetidae</taxon>
        <taxon>Agaricales</taxon>
        <taxon>Marasmiineae</taxon>
        <taxon>Mycenaceae</taxon>
        <taxon>Mycena</taxon>
    </lineage>
</organism>
<evidence type="ECO:0000313" key="1">
    <source>
        <dbReference type="EMBL" id="KAJ7037900.1"/>
    </source>
</evidence>
<proteinExistence type="predicted"/>
<evidence type="ECO:0000313" key="2">
    <source>
        <dbReference type="Proteomes" id="UP001218188"/>
    </source>
</evidence>
<name>A0AAD6T3Q2_9AGAR</name>
<sequence>MALAAPALWRAVQEDIVAIRPRPMPLVRHLDLYMFVDADAHVAEVLDETLSQRCVQAPDIQSRGVPAGSHRLLIHLYQMSPPAARVVGTESGVTPLRQALILPVLKHLRVIDPVVNPEPIRSLELFLKKARCAHLEEIVLTTPKGLVSLDNAYSAAFPSIRFTFIHW</sequence>
<gene>
    <name evidence="1" type="ORF">C8F04DRAFT_1232231</name>
</gene>
<dbReference type="Proteomes" id="UP001218188">
    <property type="component" value="Unassembled WGS sequence"/>
</dbReference>
<keyword evidence="2" id="KW-1185">Reference proteome</keyword>